<evidence type="ECO:0000313" key="4">
    <source>
        <dbReference type="Proteomes" id="UP000829685"/>
    </source>
</evidence>
<dbReference type="Proteomes" id="UP000829685">
    <property type="component" value="Unassembled WGS sequence"/>
</dbReference>
<dbReference type="EMBL" id="JAFIMR010000231">
    <property type="protein sequence ID" value="KAI1844751.1"/>
    <property type="molecule type" value="Genomic_DNA"/>
</dbReference>
<keyword evidence="4" id="KW-1185">Reference proteome</keyword>
<feature type="region of interest" description="Disordered" evidence="1">
    <location>
        <begin position="157"/>
        <end position="179"/>
    </location>
</feature>
<organism evidence="3 4">
    <name type="scientific">Neoarthrinium moseri</name>
    <dbReference type="NCBI Taxonomy" id="1658444"/>
    <lineage>
        <taxon>Eukaryota</taxon>
        <taxon>Fungi</taxon>
        <taxon>Dikarya</taxon>
        <taxon>Ascomycota</taxon>
        <taxon>Pezizomycotina</taxon>
        <taxon>Sordariomycetes</taxon>
        <taxon>Xylariomycetidae</taxon>
        <taxon>Amphisphaeriales</taxon>
        <taxon>Apiosporaceae</taxon>
        <taxon>Neoarthrinium</taxon>
    </lineage>
</organism>
<gene>
    <name evidence="3" type="ORF">JX265_014034</name>
    <name evidence="2" type="ORF">JX265_014110</name>
</gene>
<proteinExistence type="predicted"/>
<evidence type="ECO:0000313" key="3">
    <source>
        <dbReference type="EMBL" id="KAI1846584.1"/>
    </source>
</evidence>
<dbReference type="AlphaFoldDB" id="A0A9P9W7E8"/>
<accession>A0A9P9W7E8</accession>
<dbReference type="EMBL" id="JAFIMR010000131">
    <property type="protein sequence ID" value="KAI1846584.1"/>
    <property type="molecule type" value="Genomic_DNA"/>
</dbReference>
<evidence type="ECO:0000256" key="1">
    <source>
        <dbReference type="SAM" id="MobiDB-lite"/>
    </source>
</evidence>
<feature type="compositionally biased region" description="Acidic residues" evidence="1">
    <location>
        <begin position="166"/>
        <end position="179"/>
    </location>
</feature>
<reference evidence="3" key="1">
    <citation type="submission" date="2021-03" db="EMBL/GenBank/DDBJ databases">
        <title>Revisited historic fungal species revealed as producer of novel bioactive compounds through whole genome sequencing and comparative genomics.</title>
        <authorList>
            <person name="Vignolle G.A."/>
            <person name="Hochenegger N."/>
            <person name="Mach R.L."/>
            <person name="Mach-Aigner A.R."/>
            <person name="Javad Rahimi M."/>
            <person name="Salim K.A."/>
            <person name="Chan C.M."/>
            <person name="Lim L.B.L."/>
            <person name="Cai F."/>
            <person name="Druzhinina I.S."/>
            <person name="U'Ren J.M."/>
            <person name="Derntl C."/>
        </authorList>
    </citation>
    <scope>NUCLEOTIDE SEQUENCE</scope>
    <source>
        <strain evidence="3">TUCIM 5799</strain>
    </source>
</reference>
<sequence>MTDDEFASLMQASGVSDAATGQAFYAPQPGAAFTTDPFFTPSRETYQDMWTMPPMGSFIDPFAGFMPFDSPVAEPSLLPANVMQSPAPGAQGIVSEILTALHRVEATLQDISARQDVLESTATGLDDKLNKLKEGLGSFSSTSVDLLHDIHFQVHQYQSGQSSQSSEEEAESIDDGEVDDYASLDDYASVVDWDGAFDKEEYVEDEQFDDAHSV</sequence>
<evidence type="ECO:0000313" key="2">
    <source>
        <dbReference type="EMBL" id="KAI1844751.1"/>
    </source>
</evidence>
<protein>
    <submittedName>
        <fullName evidence="3">Uncharacterized protein</fullName>
    </submittedName>
</protein>
<name>A0A9P9W7E8_9PEZI</name>
<comment type="caution">
    <text evidence="3">The sequence shown here is derived from an EMBL/GenBank/DDBJ whole genome shotgun (WGS) entry which is preliminary data.</text>
</comment>